<keyword evidence="10" id="KW-1185">Reference proteome</keyword>
<keyword evidence="5" id="KW-0547">Nucleotide-binding</keyword>
<evidence type="ECO:0000313" key="10">
    <source>
        <dbReference type="Proteomes" id="UP000270021"/>
    </source>
</evidence>
<dbReference type="PANTHER" id="PTHR18964:SF173">
    <property type="entry name" value="GLUCOKINASE"/>
    <property type="match status" value="1"/>
</dbReference>
<comment type="similarity">
    <text evidence="1">Belongs to the ROK (NagC/XylR) family.</text>
</comment>
<dbReference type="GO" id="GO:0004340">
    <property type="term" value="F:glucokinase activity"/>
    <property type="evidence" value="ECO:0007669"/>
    <property type="project" value="UniProtKB-EC"/>
</dbReference>
<reference evidence="9 10" key="1">
    <citation type="submission" date="2018-12" db="EMBL/GenBank/DDBJ databases">
        <title>Complete genome sequence of Flaviflexus salsibiostraticola KCTC 33148.</title>
        <authorList>
            <person name="Bae J.-W."/>
        </authorList>
    </citation>
    <scope>NUCLEOTIDE SEQUENCE [LARGE SCALE GENOMIC DNA]</scope>
    <source>
        <strain evidence="9 10">KCTC 33148</strain>
    </source>
</reference>
<evidence type="ECO:0000256" key="6">
    <source>
        <dbReference type="ARBA" id="ARBA00022777"/>
    </source>
</evidence>
<gene>
    <name evidence="9" type="ORF">EJO69_07615</name>
</gene>
<dbReference type="GO" id="GO:0005524">
    <property type="term" value="F:ATP binding"/>
    <property type="evidence" value="ECO:0007669"/>
    <property type="project" value="UniProtKB-KW"/>
</dbReference>
<evidence type="ECO:0000256" key="8">
    <source>
        <dbReference type="ARBA" id="ARBA00032386"/>
    </source>
</evidence>
<dbReference type="Proteomes" id="UP000270021">
    <property type="component" value="Chromosome"/>
</dbReference>
<evidence type="ECO:0000313" key="9">
    <source>
        <dbReference type="EMBL" id="AZN30190.1"/>
    </source>
</evidence>
<dbReference type="InterPro" id="IPR049874">
    <property type="entry name" value="ROK_cs"/>
</dbReference>
<proteinExistence type="inferred from homology"/>
<dbReference type="Pfam" id="PF00480">
    <property type="entry name" value="ROK"/>
    <property type="match status" value="1"/>
</dbReference>
<keyword evidence="7" id="KW-0067">ATP-binding</keyword>
<dbReference type="Gene3D" id="3.30.420.40">
    <property type="match status" value="2"/>
</dbReference>
<evidence type="ECO:0000256" key="4">
    <source>
        <dbReference type="ARBA" id="ARBA00022679"/>
    </source>
</evidence>
<dbReference type="PANTHER" id="PTHR18964">
    <property type="entry name" value="ROK (REPRESSOR, ORF, KINASE) FAMILY"/>
    <property type="match status" value="1"/>
</dbReference>
<dbReference type="InterPro" id="IPR004654">
    <property type="entry name" value="ROK_glcA"/>
</dbReference>
<dbReference type="EC" id="2.7.1.2" evidence="2"/>
<organism evidence="9 10">
    <name type="scientific">Flaviflexus salsibiostraticola</name>
    <dbReference type="NCBI Taxonomy" id="1282737"/>
    <lineage>
        <taxon>Bacteria</taxon>
        <taxon>Bacillati</taxon>
        <taxon>Actinomycetota</taxon>
        <taxon>Actinomycetes</taxon>
        <taxon>Actinomycetales</taxon>
        <taxon>Actinomycetaceae</taxon>
        <taxon>Flaviflexus</taxon>
    </lineage>
</organism>
<dbReference type="KEGG" id="fsl:EJO69_07615"/>
<name>A0A3S8Z9I9_9ACTO</name>
<evidence type="ECO:0000256" key="2">
    <source>
        <dbReference type="ARBA" id="ARBA00012323"/>
    </source>
</evidence>
<dbReference type="GO" id="GO:0005737">
    <property type="term" value="C:cytoplasm"/>
    <property type="evidence" value="ECO:0007669"/>
    <property type="project" value="InterPro"/>
</dbReference>
<dbReference type="AlphaFoldDB" id="A0A3S8Z9I9"/>
<evidence type="ECO:0000256" key="1">
    <source>
        <dbReference type="ARBA" id="ARBA00006479"/>
    </source>
</evidence>
<dbReference type="PROSITE" id="PS01125">
    <property type="entry name" value="ROK"/>
    <property type="match status" value="1"/>
</dbReference>
<evidence type="ECO:0000256" key="5">
    <source>
        <dbReference type="ARBA" id="ARBA00022741"/>
    </source>
</evidence>
<keyword evidence="4 9" id="KW-0808">Transferase</keyword>
<dbReference type="NCBIfam" id="TIGR00744">
    <property type="entry name" value="ROK_glcA_fam"/>
    <property type="match status" value="1"/>
</dbReference>
<protein>
    <recommendedName>
        <fullName evidence="3">Glucokinase</fullName>
        <ecNumber evidence="2">2.7.1.2</ecNumber>
    </recommendedName>
    <alternativeName>
        <fullName evidence="8">Glucose kinase</fullName>
    </alternativeName>
</protein>
<sequence length="319" mass="33010">MGLSIGIDVGGTKIAGGVVDSSGRIIARVRRPSPADDAEAIVDEIVGIAKDLASSHEVHSIGIGAAGFVGKDRRTVLFAPNIAWRDEPLADRVESALNLPTIIENDANAAAWGEYSHGVATNAESIVFVTLGTGVGGGIIIDGQLLRGSNGFAGEIGHMNLIPDGVKCGCGSRGCWEQYSSGTALVRMAREAAMEAPDRAQTLLSLAGGNPAKITGRFVTQAARMGCRVARKAFDQAGRYVGIALADLVSILDPDMFVLAGGLSEAGSLIRNPAEEAFMDQQVGGDYRPAIPIVTAKLGNNAGMIGAADLARRAFDGIR</sequence>
<dbReference type="InterPro" id="IPR000600">
    <property type="entry name" value="ROK"/>
</dbReference>
<evidence type="ECO:0000256" key="7">
    <source>
        <dbReference type="ARBA" id="ARBA00022840"/>
    </source>
</evidence>
<evidence type="ECO:0000256" key="3">
    <source>
        <dbReference type="ARBA" id="ARBA00014701"/>
    </source>
</evidence>
<dbReference type="OrthoDB" id="9810372at2"/>
<dbReference type="EMBL" id="CP034438">
    <property type="protein sequence ID" value="AZN30190.1"/>
    <property type="molecule type" value="Genomic_DNA"/>
</dbReference>
<dbReference type="RefSeq" id="WP_126040715.1">
    <property type="nucleotide sequence ID" value="NZ_CP034438.1"/>
</dbReference>
<accession>A0A3S8Z9I9</accession>
<dbReference type="InterPro" id="IPR043129">
    <property type="entry name" value="ATPase_NBD"/>
</dbReference>
<keyword evidence="6 9" id="KW-0418">Kinase</keyword>
<dbReference type="GO" id="GO:0006096">
    <property type="term" value="P:glycolytic process"/>
    <property type="evidence" value="ECO:0007669"/>
    <property type="project" value="InterPro"/>
</dbReference>
<dbReference type="SUPFAM" id="SSF53067">
    <property type="entry name" value="Actin-like ATPase domain"/>
    <property type="match status" value="1"/>
</dbReference>